<dbReference type="EMBL" id="JARIHO010000061">
    <property type="protein sequence ID" value="KAJ7315570.1"/>
    <property type="molecule type" value="Genomic_DNA"/>
</dbReference>
<protein>
    <submittedName>
        <fullName evidence="2">Uncharacterized protein</fullName>
    </submittedName>
</protein>
<accession>A0AAD6ZCS1</accession>
<dbReference type="AlphaFoldDB" id="A0AAD6ZCS1"/>
<comment type="caution">
    <text evidence="2">The sequence shown here is derived from an EMBL/GenBank/DDBJ whole genome shotgun (WGS) entry which is preliminary data.</text>
</comment>
<evidence type="ECO:0000313" key="2">
    <source>
        <dbReference type="EMBL" id="KAJ7315570.1"/>
    </source>
</evidence>
<feature type="region of interest" description="Disordered" evidence="1">
    <location>
        <begin position="90"/>
        <end position="119"/>
    </location>
</feature>
<reference evidence="2" key="1">
    <citation type="submission" date="2023-03" db="EMBL/GenBank/DDBJ databases">
        <title>Massive genome expansion in bonnet fungi (Mycena s.s.) driven by repeated elements and novel gene families across ecological guilds.</title>
        <authorList>
            <consortium name="Lawrence Berkeley National Laboratory"/>
            <person name="Harder C.B."/>
            <person name="Miyauchi S."/>
            <person name="Viragh M."/>
            <person name="Kuo A."/>
            <person name="Thoen E."/>
            <person name="Andreopoulos B."/>
            <person name="Lu D."/>
            <person name="Skrede I."/>
            <person name="Drula E."/>
            <person name="Henrissat B."/>
            <person name="Morin E."/>
            <person name="Kohler A."/>
            <person name="Barry K."/>
            <person name="LaButti K."/>
            <person name="Morin E."/>
            <person name="Salamov A."/>
            <person name="Lipzen A."/>
            <person name="Mereny Z."/>
            <person name="Hegedus B."/>
            <person name="Baldrian P."/>
            <person name="Stursova M."/>
            <person name="Weitz H."/>
            <person name="Taylor A."/>
            <person name="Grigoriev I.V."/>
            <person name="Nagy L.G."/>
            <person name="Martin F."/>
            <person name="Kauserud H."/>
        </authorList>
    </citation>
    <scope>NUCLEOTIDE SEQUENCE</scope>
    <source>
        <strain evidence="2">CBHHK002</strain>
    </source>
</reference>
<feature type="compositionally biased region" description="Polar residues" evidence="1">
    <location>
        <begin position="220"/>
        <end position="238"/>
    </location>
</feature>
<organism evidence="2 3">
    <name type="scientific">Mycena albidolilacea</name>
    <dbReference type="NCBI Taxonomy" id="1033008"/>
    <lineage>
        <taxon>Eukaryota</taxon>
        <taxon>Fungi</taxon>
        <taxon>Dikarya</taxon>
        <taxon>Basidiomycota</taxon>
        <taxon>Agaricomycotina</taxon>
        <taxon>Agaricomycetes</taxon>
        <taxon>Agaricomycetidae</taxon>
        <taxon>Agaricales</taxon>
        <taxon>Marasmiineae</taxon>
        <taxon>Mycenaceae</taxon>
        <taxon>Mycena</taxon>
    </lineage>
</organism>
<name>A0AAD6ZCS1_9AGAR</name>
<sequence length="271" mass="29298">MYKYVQQSNPPHLPCLPAGSCLCPSYPASFPPILVPQYPPDLAPYNPYNTPTAQYNFRNNFQATYDRTAAQSAFLPFRIALGDATNTVGAAAAPNPQKRKRVSGTTTNSEANTRRRLKHDSNIDAPAIFGISPSTASATAASAASDTVYHPAITNIPAVNLGSLLDKSDKRAHMAAKPDSLPVENSISSTRPDRKKLFSLAFVDFLLLTSMLGAEDWTTRKNAQGRQPSFGITSNPSMESEKLKGWDNLGTSGSNKNSPSGERKEFTLPSF</sequence>
<keyword evidence="3" id="KW-1185">Reference proteome</keyword>
<evidence type="ECO:0000313" key="3">
    <source>
        <dbReference type="Proteomes" id="UP001218218"/>
    </source>
</evidence>
<dbReference type="Proteomes" id="UP001218218">
    <property type="component" value="Unassembled WGS sequence"/>
</dbReference>
<feature type="compositionally biased region" description="Basic and acidic residues" evidence="1">
    <location>
        <begin position="261"/>
        <end position="271"/>
    </location>
</feature>
<proteinExistence type="predicted"/>
<feature type="region of interest" description="Disordered" evidence="1">
    <location>
        <begin position="219"/>
        <end position="271"/>
    </location>
</feature>
<feature type="compositionally biased region" description="Polar residues" evidence="1">
    <location>
        <begin position="249"/>
        <end position="260"/>
    </location>
</feature>
<gene>
    <name evidence="2" type="ORF">DFH08DRAFT_820490</name>
</gene>
<feature type="region of interest" description="Disordered" evidence="1">
    <location>
        <begin position="170"/>
        <end position="189"/>
    </location>
</feature>
<evidence type="ECO:0000256" key="1">
    <source>
        <dbReference type="SAM" id="MobiDB-lite"/>
    </source>
</evidence>